<dbReference type="PANTHER" id="PTHR42663">
    <property type="entry name" value="HYDROLASE C777.06C-RELATED-RELATED"/>
    <property type="match status" value="1"/>
</dbReference>
<dbReference type="KEGG" id="schv:BRCON_2180"/>
<evidence type="ECO:0000313" key="3">
    <source>
        <dbReference type="Proteomes" id="UP000262583"/>
    </source>
</evidence>
<dbReference type="Proteomes" id="UP000262583">
    <property type="component" value="Chromosome"/>
</dbReference>
<protein>
    <recommendedName>
        <fullName evidence="1">Metallo-beta-lactamase domain-containing protein</fullName>
    </recommendedName>
</protein>
<dbReference type="Pfam" id="PF12706">
    <property type="entry name" value="Lactamase_B_2"/>
    <property type="match status" value="1"/>
</dbReference>
<dbReference type="EMBL" id="CP030759">
    <property type="protein sequence ID" value="AXA36957.1"/>
    <property type="molecule type" value="Genomic_DNA"/>
</dbReference>
<dbReference type="CDD" id="cd16279">
    <property type="entry name" value="metallo-hydrolase-like_MBL-fold"/>
    <property type="match status" value="1"/>
</dbReference>
<dbReference type="InterPro" id="IPR001279">
    <property type="entry name" value="Metallo-B-lactamas"/>
</dbReference>
<feature type="domain" description="Metallo-beta-lactamase" evidence="1">
    <location>
        <begin position="126"/>
        <end position="315"/>
    </location>
</feature>
<dbReference type="AlphaFoldDB" id="A0A2Z4Y6U3"/>
<evidence type="ECO:0000313" key="2">
    <source>
        <dbReference type="EMBL" id="AXA36957.1"/>
    </source>
</evidence>
<organism evidence="2 3">
    <name type="scientific">Sumerlaea chitinivorans</name>
    <dbReference type="NCBI Taxonomy" id="2250252"/>
    <lineage>
        <taxon>Bacteria</taxon>
        <taxon>Candidatus Sumerlaeota</taxon>
        <taxon>Candidatus Sumerlaeia</taxon>
        <taxon>Candidatus Sumerlaeales</taxon>
        <taxon>Candidatus Sumerlaeaceae</taxon>
        <taxon>Candidatus Sumerlaea</taxon>
    </lineage>
</organism>
<dbReference type="Gene3D" id="3.60.15.10">
    <property type="entry name" value="Ribonuclease Z/Hydroxyacylglutathione hydrolase-like"/>
    <property type="match status" value="1"/>
</dbReference>
<dbReference type="SMART" id="SM00849">
    <property type="entry name" value="Lactamase_B"/>
    <property type="match status" value="1"/>
</dbReference>
<name>A0A2Z4Y6U3_SUMC1</name>
<evidence type="ECO:0000259" key="1">
    <source>
        <dbReference type="SMART" id="SM00849"/>
    </source>
</evidence>
<proteinExistence type="predicted"/>
<dbReference type="InterPro" id="IPR036866">
    <property type="entry name" value="RibonucZ/Hydroxyglut_hydro"/>
</dbReference>
<dbReference type="SUPFAM" id="SSF56281">
    <property type="entry name" value="Metallo-hydrolase/oxidoreductase"/>
    <property type="match status" value="1"/>
</dbReference>
<accession>A0A2Z4Y6U3</accession>
<sequence length="346" mass="38807">MLCADSRFYASHFYSFATHIPPRQAIFITNLEPHAFHSYKAGRLLAKNGQWRSDGAKSHDLISHSRSSQEPLDAPRLRMNVFKPYMDPTNDIMRVTILGSGTSAGVPTLGCRCEVCRSTNPKNKRMRASAYIEYRGSRFLIDCGPDFRTQALANGVEDVDFVLLTHAHADHVGGIDDLRAFNMVHGHSIAIYGTPATLKEIRHRFAYCFQPPPPGGGIPELDLFEINGDFTVRGIPIRPVPVFHGRMPIIGFRFERFAYLTDVSSIPEESFELLDNLDVLVTSALRQRPHPTHMSLDEAVAVAQRVGARQTYFIHMCHSLEHEATNAMLPPHIQLAYDGLVFEVHS</sequence>
<gene>
    <name evidence="2" type="ORF">BRCON_2180</name>
</gene>
<dbReference type="PANTHER" id="PTHR42663:SF6">
    <property type="entry name" value="HYDROLASE C777.06C-RELATED"/>
    <property type="match status" value="1"/>
</dbReference>
<reference evidence="2 3" key="1">
    <citation type="submission" date="2018-05" db="EMBL/GenBank/DDBJ databases">
        <title>A metagenomic window into the 2 km-deep terrestrial subsurface aquifer revealed taxonomically and functionally diverse microbial community comprising novel uncultured bacterial lineages.</title>
        <authorList>
            <person name="Kadnikov V.V."/>
            <person name="Mardanov A.V."/>
            <person name="Beletsky A.V."/>
            <person name="Banks D."/>
            <person name="Pimenov N.V."/>
            <person name="Frank Y.A."/>
            <person name="Karnachuk O.V."/>
            <person name="Ravin N.V."/>
        </authorList>
    </citation>
    <scope>NUCLEOTIDE SEQUENCE [LARGE SCALE GENOMIC DNA]</scope>
    <source>
        <strain evidence="2">BY</strain>
    </source>
</reference>